<feature type="DNA-binding region" description="H-T-H motif" evidence="4">
    <location>
        <begin position="101"/>
        <end position="120"/>
    </location>
</feature>
<dbReference type="EMBL" id="MT074671">
    <property type="protein sequence ID" value="QIU80036.1"/>
    <property type="molecule type" value="Genomic_DNA"/>
</dbReference>
<dbReference type="Pfam" id="PF00440">
    <property type="entry name" value="TetR_N"/>
    <property type="match status" value="1"/>
</dbReference>
<dbReference type="InterPro" id="IPR001647">
    <property type="entry name" value="HTH_TetR"/>
</dbReference>
<dbReference type="InterPro" id="IPR025996">
    <property type="entry name" value="MT1864/Rv1816-like_C"/>
</dbReference>
<accession>A0A6H0JLC8</accession>
<dbReference type="InterPro" id="IPR036271">
    <property type="entry name" value="Tet_transcr_reg_TetR-rel_C_sf"/>
</dbReference>
<dbReference type="AlphaFoldDB" id="A0A6H0JLC8"/>
<dbReference type="PANTHER" id="PTHR30055:SF209">
    <property type="entry name" value="POSSIBLE TRANSCRIPTIONAL REGULATORY PROTEIN (PROBABLY TETR-FAMILY)"/>
    <property type="match status" value="1"/>
</dbReference>
<dbReference type="SUPFAM" id="SSF48498">
    <property type="entry name" value="Tetracyclin repressor-like, C-terminal domain"/>
    <property type="match status" value="1"/>
</dbReference>
<evidence type="ECO:0000256" key="1">
    <source>
        <dbReference type="ARBA" id="ARBA00023015"/>
    </source>
</evidence>
<evidence type="ECO:0000259" key="5">
    <source>
        <dbReference type="PROSITE" id="PS50977"/>
    </source>
</evidence>
<evidence type="ECO:0000313" key="6">
    <source>
        <dbReference type="EMBL" id="QIU80036.1"/>
    </source>
</evidence>
<dbReference type="PROSITE" id="PS50977">
    <property type="entry name" value="HTH_TETR_2"/>
    <property type="match status" value="1"/>
</dbReference>
<keyword evidence="3" id="KW-0804">Transcription</keyword>
<dbReference type="InterPro" id="IPR050109">
    <property type="entry name" value="HTH-type_TetR-like_transc_reg"/>
</dbReference>
<dbReference type="Pfam" id="PF13305">
    <property type="entry name" value="TetR_C_33"/>
    <property type="match status" value="1"/>
</dbReference>
<dbReference type="InterPro" id="IPR009057">
    <property type="entry name" value="Homeodomain-like_sf"/>
</dbReference>
<dbReference type="GO" id="GO:0000976">
    <property type="term" value="F:transcription cis-regulatory region binding"/>
    <property type="evidence" value="ECO:0007669"/>
    <property type="project" value="TreeGrafter"/>
</dbReference>
<protein>
    <submittedName>
        <fullName evidence="6">TetR/AcrR family transcriptional regulator</fullName>
    </submittedName>
</protein>
<keyword evidence="2 4" id="KW-0238">DNA-binding</keyword>
<name>A0A6H0JLC8_PSEAI</name>
<dbReference type="Gene3D" id="1.10.357.10">
    <property type="entry name" value="Tetracycline Repressor, domain 2"/>
    <property type="match status" value="1"/>
</dbReference>
<feature type="domain" description="HTH tetR-type" evidence="5">
    <location>
        <begin position="78"/>
        <end position="138"/>
    </location>
</feature>
<dbReference type="PANTHER" id="PTHR30055">
    <property type="entry name" value="HTH-TYPE TRANSCRIPTIONAL REGULATOR RUTR"/>
    <property type="match status" value="1"/>
</dbReference>
<sequence>MTGCGLGCSGRYSQAAHLASPDGNETSRRWDMADTFVVFLMLFQFWNHIQQPIVLYTRAMTNSTPPTPARTRTQRKAEATRLAIIQNAEALILEGGAAALTLEAVAERADIAVQTIYNRIGGRSALLMAVAERAFEENKVYMDAAYAAAGTPMERLRIVAQGYFRFACERPNEFRLLADPPNEPEAVARVSDLIRHQNSKMEAALRDGIADGTIDPTIDPCLTATSLWAAANGILSLSWRADATPISPNEMEQLWAQWVSIVVKGISIRRT</sequence>
<proteinExistence type="predicted"/>
<evidence type="ECO:0000256" key="2">
    <source>
        <dbReference type="ARBA" id="ARBA00023125"/>
    </source>
</evidence>
<reference evidence="6" key="1">
    <citation type="submission" date="2020-02" db="EMBL/GenBank/DDBJ databases">
        <title>PAGI-encoded CrpP-like fluoroquinolone-modifying enzymes among Pseudomonas aeruginosa clinical isolates in Europe.</title>
        <authorList>
            <person name="Ortiz de la Rosa J.M."/>
            <person name="Nordmann P."/>
            <person name="Poirel L."/>
        </authorList>
    </citation>
    <scope>NUCLEOTIDE SEQUENCE</scope>
    <source>
        <strain evidence="6">PAGI-104</strain>
    </source>
</reference>
<evidence type="ECO:0000256" key="4">
    <source>
        <dbReference type="PROSITE-ProRule" id="PRU00335"/>
    </source>
</evidence>
<evidence type="ECO:0000256" key="3">
    <source>
        <dbReference type="ARBA" id="ARBA00023163"/>
    </source>
</evidence>
<dbReference type="GO" id="GO:0003700">
    <property type="term" value="F:DNA-binding transcription factor activity"/>
    <property type="evidence" value="ECO:0007669"/>
    <property type="project" value="TreeGrafter"/>
</dbReference>
<dbReference type="SUPFAM" id="SSF46689">
    <property type="entry name" value="Homeodomain-like"/>
    <property type="match status" value="1"/>
</dbReference>
<keyword evidence="1" id="KW-0805">Transcription regulation</keyword>
<organism evidence="6">
    <name type="scientific">Pseudomonas aeruginosa</name>
    <dbReference type="NCBI Taxonomy" id="287"/>
    <lineage>
        <taxon>Bacteria</taxon>
        <taxon>Pseudomonadati</taxon>
        <taxon>Pseudomonadota</taxon>
        <taxon>Gammaproteobacteria</taxon>
        <taxon>Pseudomonadales</taxon>
        <taxon>Pseudomonadaceae</taxon>
        <taxon>Pseudomonas</taxon>
    </lineage>
</organism>